<feature type="domain" description="S1 motif" evidence="4">
    <location>
        <begin position="308"/>
        <end position="380"/>
    </location>
</feature>
<dbReference type="SUPFAM" id="SSF50249">
    <property type="entry name" value="Nucleic acid-binding proteins"/>
    <property type="match status" value="5"/>
</dbReference>
<feature type="domain" description="S1 motif" evidence="4">
    <location>
        <begin position="122"/>
        <end position="202"/>
    </location>
</feature>
<feature type="domain" description="S1 motif" evidence="4">
    <location>
        <begin position="223"/>
        <end position="291"/>
    </location>
</feature>
<evidence type="ECO:0000256" key="2">
    <source>
        <dbReference type="ARBA" id="ARBA00022980"/>
    </source>
</evidence>
<dbReference type="InterPro" id="IPR035104">
    <property type="entry name" value="Ribosomal_protein_S1-like"/>
</dbReference>
<dbReference type="GO" id="GO:0022627">
    <property type="term" value="C:cytosolic small ribosomal subunit"/>
    <property type="evidence" value="ECO:0007669"/>
    <property type="project" value="TreeGrafter"/>
</dbReference>
<dbReference type="GO" id="GO:0006412">
    <property type="term" value="P:translation"/>
    <property type="evidence" value="ECO:0007669"/>
    <property type="project" value="TreeGrafter"/>
</dbReference>
<dbReference type="InterPro" id="IPR003029">
    <property type="entry name" value="S1_domain"/>
</dbReference>
<comment type="similarity">
    <text evidence="1">Belongs to the bacterial ribosomal protein bS1 family.</text>
</comment>
<dbReference type="PRINTS" id="PR00681">
    <property type="entry name" value="RIBOSOMALS1"/>
</dbReference>
<dbReference type="RefSeq" id="WP_108672932.1">
    <property type="nucleotide sequence ID" value="NZ_CP025989.1"/>
</dbReference>
<dbReference type="KEGG" id="fso:Fsol_00070"/>
<dbReference type="InterPro" id="IPR012340">
    <property type="entry name" value="NA-bd_OB-fold"/>
</dbReference>
<reference evidence="5 6" key="1">
    <citation type="journal article" date="2018" name="Genome Biol. Evol.">
        <title>The Genome Sequence of "Candidatus Fokinia solitaria": Insights on Reductive Evolution in Rickettsiales.</title>
        <authorList>
            <person name="Floriano A.M."/>
            <person name="Castelli M."/>
            <person name="Krenek S."/>
            <person name="Berendonk T.U."/>
            <person name="Bazzocchi C."/>
            <person name="Petroni G."/>
            <person name="Sassera D."/>
        </authorList>
    </citation>
    <scope>NUCLEOTIDE SEQUENCE [LARGE SCALE GENOMIC DNA]</scope>
    <source>
        <strain evidence="5">Rio ETE_ALG 3VII</strain>
    </source>
</reference>
<dbReference type="AlphaFoldDB" id="A0A2U8BRG2"/>
<accession>A0A2U8BRG2</accession>
<keyword evidence="3" id="KW-0687">Ribonucleoprotein</keyword>
<dbReference type="EMBL" id="CP025989">
    <property type="protein sequence ID" value="AWD32883.1"/>
    <property type="molecule type" value="Genomic_DNA"/>
</dbReference>
<dbReference type="CDD" id="cd05688">
    <property type="entry name" value="S1_RPS1_repeat_ec3"/>
    <property type="match status" value="1"/>
</dbReference>
<dbReference type="CDD" id="cd04465">
    <property type="entry name" value="S1_RPS1_repeat_ec2_hs2"/>
    <property type="match status" value="1"/>
</dbReference>
<evidence type="ECO:0000256" key="3">
    <source>
        <dbReference type="ARBA" id="ARBA00023274"/>
    </source>
</evidence>
<keyword evidence="2 5" id="KW-0689">Ribosomal protein</keyword>
<evidence type="ECO:0000259" key="4">
    <source>
        <dbReference type="PROSITE" id="PS50126"/>
    </source>
</evidence>
<dbReference type="PANTHER" id="PTHR10724">
    <property type="entry name" value="30S RIBOSOMAL PROTEIN S1"/>
    <property type="match status" value="1"/>
</dbReference>
<dbReference type="InterPro" id="IPR050437">
    <property type="entry name" value="Ribos_protein_bS1-like"/>
</dbReference>
<organism evidence="5 6">
    <name type="scientific">Candidatus Fokinia solitaria</name>
    <dbReference type="NCBI Taxonomy" id="1802984"/>
    <lineage>
        <taxon>Bacteria</taxon>
        <taxon>Pseudomonadati</taxon>
        <taxon>Pseudomonadota</taxon>
        <taxon>Alphaproteobacteria</taxon>
        <taxon>Rickettsiales</taxon>
        <taxon>Candidatus Midichloriaceae</taxon>
        <taxon>Candidatus Fokinia</taxon>
    </lineage>
</organism>
<dbReference type="OrthoDB" id="9804077at2"/>
<evidence type="ECO:0000313" key="5">
    <source>
        <dbReference type="EMBL" id="AWD32883.1"/>
    </source>
</evidence>
<evidence type="ECO:0000256" key="1">
    <source>
        <dbReference type="ARBA" id="ARBA00006767"/>
    </source>
</evidence>
<feature type="domain" description="S1 motif" evidence="4">
    <location>
        <begin position="39"/>
        <end position="104"/>
    </location>
</feature>
<sequence length="567" mass="62692">MHDNNPSHNKKNQNNEFDIQINEDFEELLGESTSSSLQGGFANGVVVGLDKECATIDIGGKSEGRVLLSEFKNASELKIGHQVHVYVENIDGGKVGGLTLLSREKAMLADGWKKIEESFNSQSAVRGLVIGKVKGGFAVKLLGTIVEDKSSQIDEFGDLIAFLPGSQVDVRPIKEEVLLEDEILVKIIKMDDTHGNLVVSRRACIEETRNEYRDEYLKSIQVGSVVKGVVKNVTDYGAFIDLGPVDGLLYITDISWQKVPHPSAVLDVGQEIEAMIISYDPNTKRISLGLKQMQKNPWYDVKDKYQVRTKHKGVVTRIVNYGVFVDIEPTLGICGLVHSSEISWTQKVMTANKTIQVGDVIEVMILEFNIEERKISLSKKQCEPNPWVDFIAQTPVGTILNVVVKNVSEEFGLFVVPEQNTSLILLVPILEIAWKNAQEKIKNYTADMKLKCLVLKTDAQQEKITCSIRAIGKEREEINTVIESLQKQESVNGVVTKVRTSSLEAEVAGEFSVHIDIANMQDILGDTKDFDTTAMIGANLTLKIAGFDENNVLKVVPVSIKCSGQTS</sequence>
<proteinExistence type="inferred from homology"/>
<protein>
    <submittedName>
        <fullName evidence="5">30S ribosomal protein S1</fullName>
    </submittedName>
</protein>
<dbReference type="Proteomes" id="UP000244519">
    <property type="component" value="Chromosome"/>
</dbReference>
<dbReference type="Pfam" id="PF00575">
    <property type="entry name" value="S1"/>
    <property type="match status" value="2"/>
</dbReference>
<dbReference type="PROSITE" id="PS50126">
    <property type="entry name" value="S1"/>
    <property type="match status" value="5"/>
</dbReference>
<feature type="domain" description="S1 motif" evidence="4">
    <location>
        <begin position="397"/>
        <end position="469"/>
    </location>
</feature>
<keyword evidence="6" id="KW-1185">Reference proteome</keyword>
<evidence type="ECO:0000313" key="6">
    <source>
        <dbReference type="Proteomes" id="UP000244519"/>
    </source>
</evidence>
<dbReference type="SMART" id="SM00316">
    <property type="entry name" value="S1"/>
    <property type="match status" value="5"/>
</dbReference>
<gene>
    <name evidence="5" type="ORF">Fsol_00070</name>
</gene>
<dbReference type="GO" id="GO:0003729">
    <property type="term" value="F:mRNA binding"/>
    <property type="evidence" value="ECO:0007669"/>
    <property type="project" value="TreeGrafter"/>
</dbReference>
<name>A0A2U8BRG2_9RICK</name>
<dbReference type="GO" id="GO:0003735">
    <property type="term" value="F:structural constituent of ribosome"/>
    <property type="evidence" value="ECO:0007669"/>
    <property type="project" value="TreeGrafter"/>
</dbReference>
<dbReference type="PANTHER" id="PTHR10724:SF7">
    <property type="entry name" value="SMALL RIBOSOMAL SUBUNIT PROTEIN BS1C"/>
    <property type="match status" value="1"/>
</dbReference>
<dbReference type="Gene3D" id="2.40.50.140">
    <property type="entry name" value="Nucleic acid-binding proteins"/>
    <property type="match status" value="4"/>
</dbReference>